<evidence type="ECO:0000256" key="2">
    <source>
        <dbReference type="ARBA" id="ARBA00023015"/>
    </source>
</evidence>
<evidence type="ECO:0000256" key="3">
    <source>
        <dbReference type="ARBA" id="ARBA00023082"/>
    </source>
</evidence>
<dbReference type="Gene3D" id="1.10.10.10">
    <property type="entry name" value="Winged helix-like DNA-binding domain superfamily/Winged helix DNA-binding domain"/>
    <property type="match status" value="1"/>
</dbReference>
<dbReference type="Pfam" id="PF08281">
    <property type="entry name" value="Sigma70_r4_2"/>
    <property type="match status" value="1"/>
</dbReference>
<dbReference type="RefSeq" id="WP_380594649.1">
    <property type="nucleotide sequence ID" value="NZ_JBHSDU010000001.1"/>
</dbReference>
<dbReference type="SUPFAM" id="SSF88659">
    <property type="entry name" value="Sigma3 and sigma4 domains of RNA polymerase sigma factors"/>
    <property type="match status" value="1"/>
</dbReference>
<name>A0ABV8SKR2_9GAMM</name>
<keyword evidence="4" id="KW-0804">Transcription</keyword>
<dbReference type="SUPFAM" id="SSF88946">
    <property type="entry name" value="Sigma2 domain of RNA polymerase sigma factors"/>
    <property type="match status" value="1"/>
</dbReference>
<evidence type="ECO:0000256" key="1">
    <source>
        <dbReference type="ARBA" id="ARBA00010641"/>
    </source>
</evidence>
<organism evidence="7 8">
    <name type="scientific">Steroidobacter flavus</name>
    <dbReference type="NCBI Taxonomy" id="1842136"/>
    <lineage>
        <taxon>Bacteria</taxon>
        <taxon>Pseudomonadati</taxon>
        <taxon>Pseudomonadota</taxon>
        <taxon>Gammaproteobacteria</taxon>
        <taxon>Steroidobacterales</taxon>
        <taxon>Steroidobacteraceae</taxon>
        <taxon>Steroidobacter</taxon>
    </lineage>
</organism>
<dbReference type="Gene3D" id="1.10.1740.10">
    <property type="match status" value="1"/>
</dbReference>
<dbReference type="InterPro" id="IPR039425">
    <property type="entry name" value="RNA_pol_sigma-70-like"/>
</dbReference>
<evidence type="ECO:0000259" key="5">
    <source>
        <dbReference type="Pfam" id="PF04542"/>
    </source>
</evidence>
<keyword evidence="2" id="KW-0805">Transcription regulation</keyword>
<keyword evidence="3" id="KW-0731">Sigma factor</keyword>
<sequence length="189" mass="21435">MHDRDARNAWFKSIILVHEPALRRQLRRMALPAVEIDDVVAETLARAYVATDWARIEQGRSYLFTIARNLLTDAARRKAVVSFDLMADLEVLNVADGGGSAEEVVTVRDELRRLQAIIDTLPPQCRRVFVLRRVLERSTQEIAAELSLSISTVEKHLTKAIALVTSALAEHQAPQPRFGRSWRKVKETR</sequence>
<evidence type="ECO:0000313" key="7">
    <source>
        <dbReference type="EMBL" id="MFC4307946.1"/>
    </source>
</evidence>
<dbReference type="InterPro" id="IPR036388">
    <property type="entry name" value="WH-like_DNA-bd_sf"/>
</dbReference>
<accession>A0ABV8SKR2</accession>
<keyword evidence="8" id="KW-1185">Reference proteome</keyword>
<comment type="similarity">
    <text evidence="1">Belongs to the sigma-70 factor family. ECF subfamily.</text>
</comment>
<dbReference type="InterPro" id="IPR013325">
    <property type="entry name" value="RNA_pol_sigma_r2"/>
</dbReference>
<evidence type="ECO:0000313" key="8">
    <source>
        <dbReference type="Proteomes" id="UP001595904"/>
    </source>
</evidence>
<dbReference type="Pfam" id="PF04542">
    <property type="entry name" value="Sigma70_r2"/>
    <property type="match status" value="1"/>
</dbReference>
<dbReference type="EMBL" id="JBHSDU010000001">
    <property type="protein sequence ID" value="MFC4307946.1"/>
    <property type="molecule type" value="Genomic_DNA"/>
</dbReference>
<reference evidence="8" key="1">
    <citation type="journal article" date="2019" name="Int. J. Syst. Evol. Microbiol.">
        <title>The Global Catalogue of Microorganisms (GCM) 10K type strain sequencing project: providing services to taxonomists for standard genome sequencing and annotation.</title>
        <authorList>
            <consortium name="The Broad Institute Genomics Platform"/>
            <consortium name="The Broad Institute Genome Sequencing Center for Infectious Disease"/>
            <person name="Wu L."/>
            <person name="Ma J."/>
        </authorList>
    </citation>
    <scope>NUCLEOTIDE SEQUENCE [LARGE SCALE GENOMIC DNA]</scope>
    <source>
        <strain evidence="8">CGMCC 1.10759</strain>
    </source>
</reference>
<dbReference type="PANTHER" id="PTHR43133:SF63">
    <property type="entry name" value="RNA POLYMERASE SIGMA FACTOR FECI-RELATED"/>
    <property type="match status" value="1"/>
</dbReference>
<dbReference type="PANTHER" id="PTHR43133">
    <property type="entry name" value="RNA POLYMERASE ECF-TYPE SIGMA FACTO"/>
    <property type="match status" value="1"/>
</dbReference>
<feature type="domain" description="RNA polymerase sigma factor 70 region 4 type 2" evidence="6">
    <location>
        <begin position="112"/>
        <end position="161"/>
    </location>
</feature>
<proteinExistence type="inferred from homology"/>
<dbReference type="InterPro" id="IPR014284">
    <property type="entry name" value="RNA_pol_sigma-70_dom"/>
</dbReference>
<dbReference type="InterPro" id="IPR007627">
    <property type="entry name" value="RNA_pol_sigma70_r2"/>
</dbReference>
<comment type="caution">
    <text evidence="7">The sequence shown here is derived from an EMBL/GenBank/DDBJ whole genome shotgun (WGS) entry which is preliminary data.</text>
</comment>
<protein>
    <submittedName>
        <fullName evidence="7">RNA polymerase sigma factor</fullName>
    </submittedName>
</protein>
<dbReference type="NCBIfam" id="TIGR02937">
    <property type="entry name" value="sigma70-ECF"/>
    <property type="match status" value="1"/>
</dbReference>
<feature type="domain" description="RNA polymerase sigma-70 region 2" evidence="5">
    <location>
        <begin position="18"/>
        <end position="79"/>
    </location>
</feature>
<evidence type="ECO:0000259" key="6">
    <source>
        <dbReference type="Pfam" id="PF08281"/>
    </source>
</evidence>
<dbReference type="Proteomes" id="UP001595904">
    <property type="component" value="Unassembled WGS sequence"/>
</dbReference>
<dbReference type="InterPro" id="IPR013324">
    <property type="entry name" value="RNA_pol_sigma_r3/r4-like"/>
</dbReference>
<evidence type="ECO:0000256" key="4">
    <source>
        <dbReference type="ARBA" id="ARBA00023163"/>
    </source>
</evidence>
<dbReference type="InterPro" id="IPR013249">
    <property type="entry name" value="RNA_pol_sigma70_r4_t2"/>
</dbReference>
<gene>
    <name evidence="7" type="ORF">ACFPN2_02525</name>
</gene>